<organism evidence="4 5">
    <name type="scientific">Tenggerimyces flavus</name>
    <dbReference type="NCBI Taxonomy" id="1708749"/>
    <lineage>
        <taxon>Bacteria</taxon>
        <taxon>Bacillati</taxon>
        <taxon>Actinomycetota</taxon>
        <taxon>Actinomycetes</taxon>
        <taxon>Propionibacteriales</taxon>
        <taxon>Nocardioidaceae</taxon>
        <taxon>Tenggerimyces</taxon>
    </lineage>
</organism>
<comment type="caution">
    <text evidence="4">The sequence shown here is derived from an EMBL/GenBank/DDBJ whole genome shotgun (WGS) entry which is preliminary data.</text>
</comment>
<evidence type="ECO:0000259" key="3">
    <source>
        <dbReference type="Pfam" id="PF00326"/>
    </source>
</evidence>
<dbReference type="Gene3D" id="3.40.50.1820">
    <property type="entry name" value="alpha/beta hydrolase"/>
    <property type="match status" value="1"/>
</dbReference>
<dbReference type="EMBL" id="JBHRZH010000014">
    <property type="protein sequence ID" value="MFC3762372.1"/>
    <property type="molecule type" value="Genomic_DNA"/>
</dbReference>
<dbReference type="Pfam" id="PF00326">
    <property type="entry name" value="Peptidase_S9"/>
    <property type="match status" value="1"/>
</dbReference>
<dbReference type="InterPro" id="IPR029058">
    <property type="entry name" value="AB_hydrolase_fold"/>
</dbReference>
<sequence>MVLTRTGFAFSGDGQVACCLQVDPATRARRVVRWRFGTSGAQPLVVEELAGTPQITRPDAQVLPLRDGKVLVRLLDGDDHAILLMEPPLPPLEVLRLRAAGVRLIGSPTASALVLSTDGRRQTDLITVPSAAELARPRITLPGLVGRTGWSDEGGKRLAVELLTAEGLTIHAIDLVTGTHEPLWPDRSDLRLRLVSATGGYVVVEDRDNRWGLLPLDRSGESRWLPELRSERAQMPLAVDPAGQGLLLRVENGARAGLAIIDTEGVTRTELSLPDGVVGGVAHWSSTAIRFPFGSPGASASIAELMPNDPANDFAAASMRLLPGPRTASVSSTPDGAPTAEHFDRPSGGVVEAVCYGNWRNARDVVIALHGGPDAAWRLTGRGPFPDLVDSGVAVVGVNPRGSRGYPVRESAEIHGAWGGTDLVDVLTVAAAIVGRRGRPVALFGASYGAFLGLLALAAKPALWDRGAVVAPFLSGSRLRSDGGRQARAIVDRFGGASVFVDESGPRDVLAVADLIRARLLIVHGAEDPIVPVTHSRQLVDRLRAGGRAPDYREVPGAGHHPLERPSTAALVSTFLAAEPRDELQVMSPRFRRGNRHSDRINTSGRRDNNDYA</sequence>
<gene>
    <name evidence="4" type="ORF">ACFOUW_16140</name>
</gene>
<keyword evidence="5" id="KW-1185">Reference proteome</keyword>
<dbReference type="PANTHER" id="PTHR42776">
    <property type="entry name" value="SERINE PEPTIDASE S9 FAMILY MEMBER"/>
    <property type="match status" value="1"/>
</dbReference>
<feature type="compositionally biased region" description="Basic and acidic residues" evidence="2">
    <location>
        <begin position="596"/>
        <end position="613"/>
    </location>
</feature>
<proteinExistence type="predicted"/>
<name>A0ABV7YCM1_9ACTN</name>
<dbReference type="EC" id="3.4.-.-" evidence="4"/>
<dbReference type="RefSeq" id="WP_205121800.1">
    <property type="nucleotide sequence ID" value="NZ_JAFBCM010000001.1"/>
</dbReference>
<evidence type="ECO:0000313" key="5">
    <source>
        <dbReference type="Proteomes" id="UP001595699"/>
    </source>
</evidence>
<evidence type="ECO:0000313" key="4">
    <source>
        <dbReference type="EMBL" id="MFC3762372.1"/>
    </source>
</evidence>
<feature type="domain" description="Peptidase S9 prolyl oligopeptidase catalytic" evidence="3">
    <location>
        <begin position="389"/>
        <end position="561"/>
    </location>
</feature>
<dbReference type="PANTHER" id="PTHR42776:SF27">
    <property type="entry name" value="DIPEPTIDYL PEPTIDASE FAMILY MEMBER 6"/>
    <property type="match status" value="1"/>
</dbReference>
<keyword evidence="1 4" id="KW-0378">Hydrolase</keyword>
<dbReference type="GO" id="GO:0016787">
    <property type="term" value="F:hydrolase activity"/>
    <property type="evidence" value="ECO:0007669"/>
    <property type="project" value="UniProtKB-KW"/>
</dbReference>
<reference evidence="5" key="1">
    <citation type="journal article" date="2019" name="Int. J. Syst. Evol. Microbiol.">
        <title>The Global Catalogue of Microorganisms (GCM) 10K type strain sequencing project: providing services to taxonomists for standard genome sequencing and annotation.</title>
        <authorList>
            <consortium name="The Broad Institute Genomics Platform"/>
            <consortium name="The Broad Institute Genome Sequencing Center for Infectious Disease"/>
            <person name="Wu L."/>
            <person name="Ma J."/>
        </authorList>
    </citation>
    <scope>NUCLEOTIDE SEQUENCE [LARGE SCALE GENOMIC DNA]</scope>
    <source>
        <strain evidence="5">CGMCC 4.7241</strain>
    </source>
</reference>
<evidence type="ECO:0000256" key="2">
    <source>
        <dbReference type="SAM" id="MobiDB-lite"/>
    </source>
</evidence>
<dbReference type="SUPFAM" id="SSF82171">
    <property type="entry name" value="DPP6 N-terminal domain-like"/>
    <property type="match status" value="1"/>
</dbReference>
<evidence type="ECO:0000256" key="1">
    <source>
        <dbReference type="ARBA" id="ARBA00022801"/>
    </source>
</evidence>
<feature type="region of interest" description="Disordered" evidence="2">
    <location>
        <begin position="589"/>
        <end position="613"/>
    </location>
</feature>
<accession>A0ABV7YCM1</accession>
<dbReference type="SUPFAM" id="SSF53474">
    <property type="entry name" value="alpha/beta-Hydrolases"/>
    <property type="match status" value="1"/>
</dbReference>
<dbReference type="Proteomes" id="UP001595699">
    <property type="component" value="Unassembled WGS sequence"/>
</dbReference>
<protein>
    <submittedName>
        <fullName evidence="4">Alpha/beta hydrolase family protein</fullName>
        <ecNumber evidence="4">3.4.-.-</ecNumber>
    </submittedName>
</protein>
<dbReference type="InterPro" id="IPR001375">
    <property type="entry name" value="Peptidase_S9_cat"/>
</dbReference>